<dbReference type="AlphaFoldDB" id="A0A8W8M6I9"/>
<dbReference type="PANTHER" id="PTHR14241:SF32">
    <property type="entry name" value="VWFA DOMAIN-CONTAINING PROTEIN-RELATED"/>
    <property type="match status" value="1"/>
</dbReference>
<evidence type="ECO:0000313" key="4">
    <source>
        <dbReference type="Proteomes" id="UP000005408"/>
    </source>
</evidence>
<name>A0A8W8M6I9_MAGGI</name>
<sequence>TMPELLNKNYRDQLVTWIGKPCHFRLLYKISRDGCSPTSFHQQCDGQGATVTVLYNTNNTIYGGYLSQSWNSNGGYIEDSDAFLFRLQYNKSSDPLKFPVNDKSKAGYGSSVYGPTFGDGHDIYTFSGTITRSGNEFPLNGSVSKIGKSYNLNGQTVDTVTNNSLNVTDLEIYRIVDREDEEKPWREHFEWTTKTMQELKETLQVYEPRMEANVPAANILLIGQIGAGKSSFFNSVDSIFRGRVTNKACSGSSERSITTMYRRYELKDSSTKKVLNFRLCDTCGFQEGSALDAQEFSFIVCGNLPDCYRFNPLVPFESDTPGYIKNPDLKDKIHCVAFVIDGSTVDVMPDKVLKHMKDLQARMNHRGLPQVVLLTKIDKICPEVADDLTKTYTGTAVCDAVNKAAEIMGLPSAQILPVKNYVSEPNLKIALDILIMKALKRCIDCADDFMDEQLLRIAAEEEKSDTENQIKKFD</sequence>
<dbReference type="SMART" id="SM00584">
    <property type="entry name" value="TLDc"/>
    <property type="match status" value="1"/>
</dbReference>
<dbReference type="CDD" id="cd00882">
    <property type="entry name" value="Ras_like_GTPase"/>
    <property type="match status" value="1"/>
</dbReference>
<comment type="similarity">
    <text evidence="1">Belongs to the IFI44 family.</text>
</comment>
<proteinExistence type="inferred from homology"/>
<feature type="domain" description="TLDc" evidence="2">
    <location>
        <begin position="1"/>
        <end position="176"/>
    </location>
</feature>
<dbReference type="PROSITE" id="PS51886">
    <property type="entry name" value="TLDC"/>
    <property type="match status" value="1"/>
</dbReference>
<protein>
    <recommendedName>
        <fullName evidence="2">TLDc domain-containing protein</fullName>
    </recommendedName>
</protein>
<evidence type="ECO:0000313" key="3">
    <source>
        <dbReference type="EnsemblMetazoa" id="G31194.2:cds"/>
    </source>
</evidence>
<dbReference type="Gene3D" id="3.40.50.300">
    <property type="entry name" value="P-loop containing nucleotide triphosphate hydrolases"/>
    <property type="match status" value="1"/>
</dbReference>
<keyword evidence="4" id="KW-1185">Reference proteome</keyword>
<dbReference type="InterPro" id="IPR006571">
    <property type="entry name" value="TLDc_dom"/>
</dbReference>
<dbReference type="InterPro" id="IPR027417">
    <property type="entry name" value="P-loop_NTPase"/>
</dbReference>
<reference evidence="3" key="1">
    <citation type="submission" date="2022-08" db="UniProtKB">
        <authorList>
            <consortium name="EnsemblMetazoa"/>
        </authorList>
    </citation>
    <scope>IDENTIFICATION</scope>
    <source>
        <strain evidence="3">05x7-T-G4-1.051#20</strain>
    </source>
</reference>
<dbReference type="EnsemblMetazoa" id="G31194.2">
    <property type="protein sequence ID" value="G31194.2:cds"/>
    <property type="gene ID" value="G31194"/>
</dbReference>
<organism evidence="3 4">
    <name type="scientific">Magallana gigas</name>
    <name type="common">Pacific oyster</name>
    <name type="synonym">Crassostrea gigas</name>
    <dbReference type="NCBI Taxonomy" id="29159"/>
    <lineage>
        <taxon>Eukaryota</taxon>
        <taxon>Metazoa</taxon>
        <taxon>Spiralia</taxon>
        <taxon>Lophotrochozoa</taxon>
        <taxon>Mollusca</taxon>
        <taxon>Bivalvia</taxon>
        <taxon>Autobranchia</taxon>
        <taxon>Pteriomorphia</taxon>
        <taxon>Ostreida</taxon>
        <taxon>Ostreoidea</taxon>
        <taxon>Ostreidae</taxon>
        <taxon>Magallana</taxon>
    </lineage>
</organism>
<dbReference type="PANTHER" id="PTHR14241">
    <property type="entry name" value="INTERFERON-INDUCED PROTEIN 44"/>
    <property type="match status" value="1"/>
</dbReference>
<dbReference type="SUPFAM" id="SSF52540">
    <property type="entry name" value="P-loop containing nucleoside triphosphate hydrolases"/>
    <property type="match status" value="1"/>
</dbReference>
<evidence type="ECO:0000256" key="1">
    <source>
        <dbReference type="ARBA" id="ARBA00009243"/>
    </source>
</evidence>
<dbReference type="Proteomes" id="UP000005408">
    <property type="component" value="Unassembled WGS sequence"/>
</dbReference>
<evidence type="ECO:0000259" key="2">
    <source>
        <dbReference type="PROSITE" id="PS51886"/>
    </source>
</evidence>
<dbReference type="Pfam" id="PF07534">
    <property type="entry name" value="TLD"/>
    <property type="match status" value="1"/>
</dbReference>
<accession>A0A8W8M6I9</accession>